<dbReference type="PATRIC" id="fig|520767.4.peg.1370"/>
<keyword evidence="11" id="KW-1185">Reference proteome</keyword>
<dbReference type="NCBIfam" id="TIGR01625">
    <property type="entry name" value="YidE_YbjL_dupl"/>
    <property type="match status" value="1"/>
</dbReference>
<accession>A0A161PX76</accession>
<evidence type="ECO:0000259" key="9">
    <source>
        <dbReference type="Pfam" id="PF06826"/>
    </source>
</evidence>
<feature type="transmembrane region" description="Helical" evidence="8">
    <location>
        <begin position="302"/>
        <end position="324"/>
    </location>
</feature>
<feature type="transmembrane region" description="Helical" evidence="8">
    <location>
        <begin position="278"/>
        <end position="296"/>
    </location>
</feature>
<feature type="transmembrane region" description="Helical" evidence="8">
    <location>
        <begin position="88"/>
        <end position="112"/>
    </location>
</feature>
<evidence type="ECO:0000256" key="4">
    <source>
        <dbReference type="ARBA" id="ARBA00022475"/>
    </source>
</evidence>
<dbReference type="Proteomes" id="UP000075737">
    <property type="component" value="Unassembled WGS sequence"/>
</dbReference>
<reference evidence="10 11" key="1">
    <citation type="submission" date="2015-12" db="EMBL/GenBank/DDBJ databases">
        <title>Draft genome of Thermovenabulum gondwanense isolated from a red thermophilic microbial mat colonisisng an outflow channel of a bore well.</title>
        <authorList>
            <person name="Patel B.K."/>
        </authorList>
    </citation>
    <scope>NUCLEOTIDE SEQUENCE [LARGE SCALE GENOMIC DNA]</scope>
    <source>
        <strain evidence="10 11">R270</strain>
    </source>
</reference>
<feature type="domain" description="YidE/YbjL duplication" evidence="9">
    <location>
        <begin position="215"/>
        <end position="385"/>
    </location>
</feature>
<proteinExistence type="inferred from homology"/>
<feature type="transmembrane region" description="Helical" evidence="8">
    <location>
        <begin position="212"/>
        <end position="232"/>
    </location>
</feature>
<keyword evidence="6 8" id="KW-1133">Transmembrane helix</keyword>
<dbReference type="OrthoDB" id="9155749at2"/>
<dbReference type="AlphaFoldDB" id="A0A161PX76"/>
<feature type="transmembrane region" description="Helical" evidence="8">
    <location>
        <begin position="366"/>
        <end position="388"/>
    </location>
</feature>
<dbReference type="STRING" id="520767.ATZ99_12660"/>
<keyword evidence="4" id="KW-1003">Cell membrane</keyword>
<dbReference type="GO" id="GO:0005886">
    <property type="term" value="C:plasma membrane"/>
    <property type="evidence" value="ECO:0007669"/>
    <property type="project" value="UniProtKB-SubCell"/>
</dbReference>
<keyword evidence="5 8" id="KW-0812">Transmembrane</keyword>
<keyword evidence="7 8" id="KW-0472">Membrane</keyword>
<feature type="transmembrane region" description="Helical" evidence="8">
    <location>
        <begin position="59"/>
        <end position="76"/>
    </location>
</feature>
<sequence>MDAFIKSVIGNKFFILFVVTALGLILGKIKVKGISLETSGALFVGLVFGALGYKPEKVLFTFSLIVFVSAVGLLAAKDIGRVIKLYGLKFVLLGIIITFAGAFATYILTLMYQGSLDPYLVSGTYTGALTSSPGLAAALEATKNNPNITIGHAVAYPFGVIVVILFVQLAPLIFRIDVKKELEQYRMEMMQGVQGDKNQKSEPTQVKEKFNLLSYCIILALGIIIGSIPFKIPGIATPIKLETTGGVLISALLLGYFGKIGSLNTRMPKETLANFRELGLAFFLAIVGLDSGAGVVEVVKQTGVILCVIGFVAGLFAELVGFLIGRYIWKINWILLSGAICGGMTSTPGLGAAIEATGTDEVATGYGATYPIALLFMVIWTILLHTVLG</sequence>
<evidence type="ECO:0000256" key="6">
    <source>
        <dbReference type="ARBA" id="ARBA00022989"/>
    </source>
</evidence>
<dbReference type="EMBL" id="LOHZ01000028">
    <property type="protein sequence ID" value="KYO66384.1"/>
    <property type="molecule type" value="Genomic_DNA"/>
</dbReference>
<evidence type="ECO:0000313" key="11">
    <source>
        <dbReference type="Proteomes" id="UP000075737"/>
    </source>
</evidence>
<feature type="transmembrane region" description="Helical" evidence="8">
    <location>
        <begin position="12"/>
        <end position="29"/>
    </location>
</feature>
<evidence type="ECO:0000313" key="10">
    <source>
        <dbReference type="EMBL" id="KYO66384.1"/>
    </source>
</evidence>
<name>A0A161PX76_9FIRM</name>
<dbReference type="PANTHER" id="PTHR30445:SF3">
    <property type="entry name" value="TRANSPORT PROTEIN YIDE-RELATED"/>
    <property type="match status" value="1"/>
</dbReference>
<comment type="subcellular location">
    <subcellularLocation>
        <location evidence="1">Cell membrane</location>
        <topology evidence="1">Multi-pass membrane protein</topology>
    </subcellularLocation>
</comment>
<organism evidence="10 11">
    <name type="scientific">Thermovenabulum gondwanense</name>
    <dbReference type="NCBI Taxonomy" id="520767"/>
    <lineage>
        <taxon>Bacteria</taxon>
        <taxon>Bacillati</taxon>
        <taxon>Bacillota</taxon>
        <taxon>Clostridia</taxon>
        <taxon>Thermosediminibacterales</taxon>
        <taxon>Thermosediminibacteraceae</taxon>
        <taxon>Thermovenabulum</taxon>
    </lineage>
</organism>
<dbReference type="RefSeq" id="WP_068748393.1">
    <property type="nucleotide sequence ID" value="NZ_LOHZ01000028.1"/>
</dbReference>
<comment type="similarity">
    <text evidence="2">Belongs to the AAE transporter (TC 2.A.81) family.</text>
</comment>
<evidence type="ECO:0000256" key="5">
    <source>
        <dbReference type="ARBA" id="ARBA00022692"/>
    </source>
</evidence>
<dbReference type="InterPro" id="IPR050144">
    <property type="entry name" value="AAE_transporter"/>
</dbReference>
<comment type="caution">
    <text evidence="10">The sequence shown here is derived from an EMBL/GenBank/DDBJ whole genome shotgun (WGS) entry which is preliminary data.</text>
</comment>
<feature type="transmembrane region" description="Helical" evidence="8">
    <location>
        <begin position="331"/>
        <end position="354"/>
    </location>
</feature>
<feature type="transmembrane region" description="Helical" evidence="8">
    <location>
        <begin position="36"/>
        <end position="53"/>
    </location>
</feature>
<evidence type="ECO:0000256" key="3">
    <source>
        <dbReference type="ARBA" id="ARBA00022448"/>
    </source>
</evidence>
<evidence type="ECO:0000256" key="7">
    <source>
        <dbReference type="ARBA" id="ARBA00023136"/>
    </source>
</evidence>
<evidence type="ECO:0000256" key="1">
    <source>
        <dbReference type="ARBA" id="ARBA00004651"/>
    </source>
</evidence>
<dbReference type="Pfam" id="PF06826">
    <property type="entry name" value="Asp-Al_Ex"/>
    <property type="match status" value="2"/>
</dbReference>
<evidence type="ECO:0000256" key="8">
    <source>
        <dbReference type="SAM" id="Phobius"/>
    </source>
</evidence>
<feature type="domain" description="YidE/YbjL duplication" evidence="9">
    <location>
        <begin position="16"/>
        <end position="170"/>
    </location>
</feature>
<dbReference type="PANTHER" id="PTHR30445">
    <property type="entry name" value="K(+)_H(+) ANTIPORTER SUBUNIT KHTT"/>
    <property type="match status" value="1"/>
</dbReference>
<protein>
    <submittedName>
        <fullName evidence="10">Aspartate/alanine antiporter</fullName>
    </submittedName>
</protein>
<keyword evidence="3" id="KW-0813">Transport</keyword>
<evidence type="ECO:0000256" key="2">
    <source>
        <dbReference type="ARBA" id="ARBA00009854"/>
    </source>
</evidence>
<feature type="transmembrane region" description="Helical" evidence="8">
    <location>
        <begin position="238"/>
        <end position="257"/>
    </location>
</feature>
<feature type="transmembrane region" description="Helical" evidence="8">
    <location>
        <begin position="154"/>
        <end position="174"/>
    </location>
</feature>
<gene>
    <name evidence="10" type="primary">aspT</name>
    <name evidence="10" type="ORF">ATZ99_12660</name>
</gene>
<dbReference type="InterPro" id="IPR006512">
    <property type="entry name" value="YidE_YbjL"/>
</dbReference>